<reference evidence="5 6" key="1">
    <citation type="submission" date="2021-06" db="EMBL/GenBank/DDBJ databases">
        <title>Complete genome of Haloferula helveola possessing various polysaccharide degrading enzymes.</title>
        <authorList>
            <person name="Takami H."/>
            <person name="Huang C."/>
            <person name="Hamasaki K."/>
        </authorList>
    </citation>
    <scope>NUCLEOTIDE SEQUENCE [LARGE SCALE GENOMIC DNA]</scope>
    <source>
        <strain evidence="5 6">CN-1</strain>
    </source>
</reference>
<name>A0ABM7R923_9BACT</name>
<gene>
    <name evidence="5" type="ORF">HAHE_15670</name>
</gene>
<evidence type="ECO:0000256" key="1">
    <source>
        <dbReference type="ARBA" id="ARBA00009481"/>
    </source>
</evidence>
<evidence type="ECO:0000313" key="5">
    <source>
        <dbReference type="EMBL" id="BCX47659.1"/>
    </source>
</evidence>
<dbReference type="SUPFAM" id="SSF53756">
    <property type="entry name" value="UDP-Glycosyltransferase/glycogen phosphorylase"/>
    <property type="match status" value="1"/>
</dbReference>
<accession>A0ABM7R923</accession>
<dbReference type="Pfam" id="PF00534">
    <property type="entry name" value="Glycos_transf_1"/>
    <property type="match status" value="1"/>
</dbReference>
<dbReference type="InterPro" id="IPR001296">
    <property type="entry name" value="Glyco_trans_1"/>
</dbReference>
<dbReference type="EMBL" id="AP024702">
    <property type="protein sequence ID" value="BCX47659.1"/>
    <property type="molecule type" value="Genomic_DNA"/>
</dbReference>
<evidence type="ECO:0000256" key="3">
    <source>
        <dbReference type="ARBA" id="ARBA00022679"/>
    </source>
</evidence>
<keyword evidence="6" id="KW-1185">Reference proteome</keyword>
<organism evidence="5 6">
    <name type="scientific">Haloferula helveola</name>
    <dbReference type="NCBI Taxonomy" id="490095"/>
    <lineage>
        <taxon>Bacteria</taxon>
        <taxon>Pseudomonadati</taxon>
        <taxon>Verrucomicrobiota</taxon>
        <taxon>Verrucomicrobiia</taxon>
        <taxon>Verrucomicrobiales</taxon>
        <taxon>Verrucomicrobiaceae</taxon>
        <taxon>Haloferula</taxon>
    </lineage>
</organism>
<keyword evidence="2" id="KW-0328">Glycosyltransferase</keyword>
<keyword evidence="3" id="KW-0808">Transferase</keyword>
<sequence>MTLLFYDDRPLFGGHEAMTLLGLEAILAKPGIKVHFIVCEENTTLVKRLETLRQRFPALTVEETDEQASRFEAIRHFFSRGRIADLSATIRRIAPDAVVSVQGGIEPSSLGIIAANKCGVRAISYLAMPHSYQTMGAKLGRLLDWGAPMLIERPDAFITSCDELAAHLRARGAKGPVEVVFPGIDTERFAPADRDECRRALDLPVGVPLFACVGRIDLRQKQQDRLVRAVSRPIVDECHLVIGGEGPDSDTLDQLIEARKLGNRVRRIPWADTAKLYPAADALVIPSRYEGVPLVMLEALACGTPVLGSDCDGMRDLLPDEFHIDASSSAAVAAALRDYVDRGMPKPPEELCERVRNGMSIPGFQKTFAETLLDLVKPI</sequence>
<comment type="similarity">
    <text evidence="1">Belongs to the glycosyltransferase group 1 family. Glycosyltransferase 4 subfamily.</text>
</comment>
<evidence type="ECO:0000259" key="4">
    <source>
        <dbReference type="Pfam" id="PF00534"/>
    </source>
</evidence>
<feature type="domain" description="Glycosyl transferase family 1" evidence="4">
    <location>
        <begin position="193"/>
        <end position="346"/>
    </location>
</feature>
<evidence type="ECO:0000313" key="6">
    <source>
        <dbReference type="Proteomes" id="UP001374893"/>
    </source>
</evidence>
<dbReference type="Proteomes" id="UP001374893">
    <property type="component" value="Chromosome"/>
</dbReference>
<dbReference type="PANTHER" id="PTHR12526">
    <property type="entry name" value="GLYCOSYLTRANSFERASE"/>
    <property type="match status" value="1"/>
</dbReference>
<dbReference type="RefSeq" id="WP_338689964.1">
    <property type="nucleotide sequence ID" value="NZ_AP024702.1"/>
</dbReference>
<protein>
    <submittedName>
        <fullName evidence="5">Glycosyltransferase group 1 family</fullName>
    </submittedName>
</protein>
<dbReference type="Gene3D" id="3.40.50.2000">
    <property type="entry name" value="Glycogen Phosphorylase B"/>
    <property type="match status" value="2"/>
</dbReference>
<dbReference type="PANTHER" id="PTHR12526:SF640">
    <property type="entry name" value="COLANIC ACID BIOSYNTHESIS GLYCOSYLTRANSFERASE WCAL-RELATED"/>
    <property type="match status" value="1"/>
</dbReference>
<evidence type="ECO:0000256" key="2">
    <source>
        <dbReference type="ARBA" id="ARBA00022676"/>
    </source>
</evidence>
<proteinExistence type="inferred from homology"/>
<dbReference type="CDD" id="cd03801">
    <property type="entry name" value="GT4_PimA-like"/>
    <property type="match status" value="1"/>
</dbReference>